<evidence type="ECO:0000313" key="1">
    <source>
        <dbReference type="EMBL" id="KAH7921654.1"/>
    </source>
</evidence>
<name>A0ACB8B851_9AGAM</name>
<sequence>MQQSTLDVSSIMAGVFISTTVFLILSAQVWVYFRKSAAQDAVWIKAIVAILWVVQVLQMGMSSHMAYLSVETFDSEMDAAIKISVDWAIYVGTSSLTAFLVHVLFVRRLYLLGKEMCNSWAMALFVGAVTMTAQAFGFFSMAEIIKLDRSPSRNFDTLKAHHRLLKKLTQFCVQTGIITSLVAMVTVSIWAAAGFNTKHLFMSFPMGGLYGNCLLANFLARESYLNVGALVAYGEDGSEDSSVNAGKAQ</sequence>
<reference evidence="1" key="1">
    <citation type="journal article" date="2021" name="New Phytol.">
        <title>Evolutionary innovations through gain and loss of genes in the ectomycorrhizal Boletales.</title>
        <authorList>
            <person name="Wu G."/>
            <person name="Miyauchi S."/>
            <person name="Morin E."/>
            <person name="Kuo A."/>
            <person name="Drula E."/>
            <person name="Varga T."/>
            <person name="Kohler A."/>
            <person name="Feng B."/>
            <person name="Cao Y."/>
            <person name="Lipzen A."/>
            <person name="Daum C."/>
            <person name="Hundley H."/>
            <person name="Pangilinan J."/>
            <person name="Johnson J."/>
            <person name="Barry K."/>
            <person name="LaButti K."/>
            <person name="Ng V."/>
            <person name="Ahrendt S."/>
            <person name="Min B."/>
            <person name="Choi I.G."/>
            <person name="Park H."/>
            <person name="Plett J.M."/>
            <person name="Magnuson J."/>
            <person name="Spatafora J.W."/>
            <person name="Nagy L.G."/>
            <person name="Henrissat B."/>
            <person name="Grigoriev I.V."/>
            <person name="Yang Z.L."/>
            <person name="Xu J."/>
            <person name="Martin F.M."/>
        </authorList>
    </citation>
    <scope>NUCLEOTIDE SEQUENCE</scope>
    <source>
        <strain evidence="1">KUC20120723A-06</strain>
    </source>
</reference>
<dbReference type="EMBL" id="MU266516">
    <property type="protein sequence ID" value="KAH7921654.1"/>
    <property type="molecule type" value="Genomic_DNA"/>
</dbReference>
<dbReference type="Proteomes" id="UP000790709">
    <property type="component" value="Unassembled WGS sequence"/>
</dbReference>
<evidence type="ECO:0000313" key="2">
    <source>
        <dbReference type="Proteomes" id="UP000790709"/>
    </source>
</evidence>
<comment type="caution">
    <text evidence="1">The sequence shown here is derived from an EMBL/GenBank/DDBJ whole genome shotgun (WGS) entry which is preliminary data.</text>
</comment>
<proteinExistence type="predicted"/>
<accession>A0ACB8B851</accession>
<gene>
    <name evidence="1" type="ORF">BV22DRAFT_711706</name>
</gene>
<keyword evidence="2" id="KW-1185">Reference proteome</keyword>
<organism evidence="1 2">
    <name type="scientific">Leucogyrophana mollusca</name>
    <dbReference type="NCBI Taxonomy" id="85980"/>
    <lineage>
        <taxon>Eukaryota</taxon>
        <taxon>Fungi</taxon>
        <taxon>Dikarya</taxon>
        <taxon>Basidiomycota</taxon>
        <taxon>Agaricomycotina</taxon>
        <taxon>Agaricomycetes</taxon>
        <taxon>Agaricomycetidae</taxon>
        <taxon>Boletales</taxon>
        <taxon>Boletales incertae sedis</taxon>
        <taxon>Leucogyrophana</taxon>
    </lineage>
</organism>
<protein>
    <submittedName>
        <fullName evidence="1">Uncharacterized protein</fullName>
    </submittedName>
</protein>